<gene>
    <name evidence="2" type="ORF">A130_03175</name>
</gene>
<reference evidence="2 3" key="1">
    <citation type="journal article" date="2012" name="Science">
        <title>Ecological populations of bacteria act as socially cohesive units of antibiotic production and resistance.</title>
        <authorList>
            <person name="Cordero O.X."/>
            <person name="Wildschutte H."/>
            <person name="Kirkup B."/>
            <person name="Proehl S."/>
            <person name="Ngo L."/>
            <person name="Hussain F."/>
            <person name="Le Roux F."/>
            <person name="Mincer T."/>
            <person name="Polz M.F."/>
        </authorList>
    </citation>
    <scope>NUCLEOTIDE SEQUENCE [LARGE SCALE GENOMIC DNA]</scope>
    <source>
        <strain evidence="2 3">FF-238</strain>
    </source>
</reference>
<dbReference type="Gene3D" id="3.30.70.100">
    <property type="match status" value="1"/>
</dbReference>
<keyword evidence="3" id="KW-1185">Reference proteome</keyword>
<comment type="caution">
    <text evidence="2">The sequence shown here is derived from an EMBL/GenBank/DDBJ whole genome shotgun (WGS) entry which is preliminary data.</text>
</comment>
<dbReference type="EMBL" id="AJYW02000045">
    <property type="protein sequence ID" value="OEE78544.1"/>
    <property type="molecule type" value="Genomic_DNA"/>
</dbReference>
<name>A0A1E5D4P0_9VIBR</name>
<protein>
    <submittedName>
        <fullName evidence="2">Antibiotic biosynthesis monooxygenase</fullName>
    </submittedName>
</protein>
<dbReference type="RefSeq" id="WP_017053450.1">
    <property type="nucleotide sequence ID" value="NZ_AJYW02000045.1"/>
</dbReference>
<keyword evidence="2" id="KW-0560">Oxidoreductase</keyword>
<dbReference type="InterPro" id="IPR011008">
    <property type="entry name" value="Dimeric_a/b-barrel"/>
</dbReference>
<dbReference type="GO" id="GO:0004497">
    <property type="term" value="F:monooxygenase activity"/>
    <property type="evidence" value="ECO:0007669"/>
    <property type="project" value="UniProtKB-KW"/>
</dbReference>
<dbReference type="Proteomes" id="UP000094165">
    <property type="component" value="Unassembled WGS sequence"/>
</dbReference>
<evidence type="ECO:0000259" key="1">
    <source>
        <dbReference type="PROSITE" id="PS51725"/>
    </source>
</evidence>
<feature type="domain" description="ABM" evidence="1">
    <location>
        <begin position="5"/>
        <end position="95"/>
    </location>
</feature>
<keyword evidence="2" id="KW-0503">Monooxygenase</keyword>
<evidence type="ECO:0000313" key="2">
    <source>
        <dbReference type="EMBL" id="OEE78544.1"/>
    </source>
</evidence>
<dbReference type="PROSITE" id="PS51725">
    <property type="entry name" value="ABM"/>
    <property type="match status" value="1"/>
</dbReference>
<sequence>MNDTIFVTAELKMKTQLSRESVIEAIEQFCVDMQAEEGCLQAMATYDEKTPDRVILWERYKNRAAIDAHFVMPHTQAFIASDVTSLVQVFETHQAGEAAE</sequence>
<dbReference type="SUPFAM" id="SSF54909">
    <property type="entry name" value="Dimeric alpha+beta barrel"/>
    <property type="match status" value="1"/>
</dbReference>
<dbReference type="InterPro" id="IPR007138">
    <property type="entry name" value="ABM_dom"/>
</dbReference>
<evidence type="ECO:0000313" key="3">
    <source>
        <dbReference type="Proteomes" id="UP000094165"/>
    </source>
</evidence>
<dbReference type="Pfam" id="PF03992">
    <property type="entry name" value="ABM"/>
    <property type="match status" value="1"/>
</dbReference>
<proteinExistence type="predicted"/>
<accession>A0A1E5D4P0</accession>
<dbReference type="AlphaFoldDB" id="A0A1E5D4P0"/>
<organism evidence="2 3">
    <name type="scientific">Vibrio genomosp. F6 str. FF-238</name>
    <dbReference type="NCBI Taxonomy" id="1191298"/>
    <lineage>
        <taxon>Bacteria</taxon>
        <taxon>Pseudomonadati</taxon>
        <taxon>Pseudomonadota</taxon>
        <taxon>Gammaproteobacteria</taxon>
        <taxon>Vibrionales</taxon>
        <taxon>Vibrionaceae</taxon>
        <taxon>Vibrio</taxon>
    </lineage>
</organism>